<feature type="binding site" evidence="7">
    <location>
        <position position="182"/>
    </location>
    <ligand>
        <name>L-aspartate</name>
        <dbReference type="ChEBI" id="CHEBI:29991"/>
    </ligand>
</feature>
<evidence type="ECO:0000256" key="4">
    <source>
        <dbReference type="ARBA" id="ARBA00022840"/>
    </source>
</evidence>
<accession>A0ABW1EFP0</accession>
<comment type="catalytic activity">
    <reaction evidence="7">
        <text>tRNA(Asx) + L-aspartate + ATP = L-aspartyl-tRNA(Asx) + AMP + diphosphate</text>
        <dbReference type="Rhea" id="RHEA:18349"/>
        <dbReference type="Rhea" id="RHEA-COMP:9710"/>
        <dbReference type="Rhea" id="RHEA-COMP:9711"/>
        <dbReference type="ChEBI" id="CHEBI:29991"/>
        <dbReference type="ChEBI" id="CHEBI:30616"/>
        <dbReference type="ChEBI" id="CHEBI:33019"/>
        <dbReference type="ChEBI" id="CHEBI:78442"/>
        <dbReference type="ChEBI" id="CHEBI:78516"/>
        <dbReference type="ChEBI" id="CHEBI:456215"/>
        <dbReference type="EC" id="6.1.1.23"/>
    </reaction>
</comment>
<dbReference type="PANTHER" id="PTHR22594:SF5">
    <property type="entry name" value="ASPARTATE--TRNA LIGASE, MITOCHONDRIAL"/>
    <property type="match status" value="1"/>
</dbReference>
<dbReference type="InterPro" id="IPR045864">
    <property type="entry name" value="aa-tRNA-synth_II/BPL/LPL"/>
</dbReference>
<proteinExistence type="inferred from homology"/>
<organism evidence="9 10">
    <name type="scientific">Acidicapsa dinghuensis</name>
    <dbReference type="NCBI Taxonomy" id="2218256"/>
    <lineage>
        <taxon>Bacteria</taxon>
        <taxon>Pseudomonadati</taxon>
        <taxon>Acidobacteriota</taxon>
        <taxon>Terriglobia</taxon>
        <taxon>Terriglobales</taxon>
        <taxon>Acidobacteriaceae</taxon>
        <taxon>Acidicapsa</taxon>
    </lineage>
</organism>
<feature type="binding site" evidence="7">
    <location>
        <position position="237"/>
    </location>
    <ligand>
        <name>ATP</name>
        <dbReference type="ChEBI" id="CHEBI:30616"/>
    </ligand>
</feature>
<evidence type="ECO:0000256" key="3">
    <source>
        <dbReference type="ARBA" id="ARBA00022741"/>
    </source>
</evidence>
<feature type="binding site" evidence="7">
    <location>
        <position position="527"/>
    </location>
    <ligand>
        <name>ATP</name>
        <dbReference type="ChEBI" id="CHEBI:30616"/>
    </ligand>
</feature>
<dbReference type="PANTHER" id="PTHR22594">
    <property type="entry name" value="ASPARTYL/LYSYL-TRNA SYNTHETASE"/>
    <property type="match status" value="1"/>
</dbReference>
<feature type="binding site" evidence="7">
    <location>
        <position position="228"/>
    </location>
    <ligand>
        <name>L-aspartate</name>
        <dbReference type="ChEBI" id="CHEBI:29991"/>
    </ligand>
</feature>
<dbReference type="HAMAP" id="MF_00044">
    <property type="entry name" value="Asp_tRNA_synth_type1"/>
    <property type="match status" value="1"/>
</dbReference>
<comment type="caution">
    <text evidence="7">Lacks conserved residue(s) required for the propagation of feature annotation.</text>
</comment>
<dbReference type="PRINTS" id="PR01042">
    <property type="entry name" value="TRNASYNTHASP"/>
</dbReference>
<dbReference type="PROSITE" id="PS50862">
    <property type="entry name" value="AA_TRNA_LIGASE_II"/>
    <property type="match status" value="1"/>
</dbReference>
<dbReference type="EC" id="6.1.1.23" evidence="7"/>
<comment type="similarity">
    <text evidence="1 7">Belongs to the class-II aminoacyl-tRNA synthetase family. Type 1 subfamily.</text>
</comment>
<dbReference type="InterPro" id="IPR006195">
    <property type="entry name" value="aa-tRNA-synth_II"/>
</dbReference>
<name>A0ABW1EFP0_9BACT</name>
<protein>
    <recommendedName>
        <fullName evidence="7">Aspartate--tRNA(Asp/Asn) ligase</fullName>
        <ecNumber evidence="7">6.1.1.23</ecNumber>
    </recommendedName>
    <alternativeName>
        <fullName evidence="7">Aspartyl-tRNA synthetase</fullName>
        <shortName evidence="7">AspRS</shortName>
    </alternativeName>
    <alternativeName>
        <fullName evidence="7">Non-discriminating aspartyl-tRNA synthetase</fullName>
        <shortName evidence="7">ND-AspRS</shortName>
    </alternativeName>
</protein>
<evidence type="ECO:0000256" key="2">
    <source>
        <dbReference type="ARBA" id="ARBA00022598"/>
    </source>
</evidence>
<feature type="domain" description="Aminoacyl-transfer RNA synthetases class-II family profile" evidence="8">
    <location>
        <begin position="149"/>
        <end position="600"/>
    </location>
</feature>
<dbReference type="InterPro" id="IPR004364">
    <property type="entry name" value="Aa-tRNA-synt_II"/>
</dbReference>
<dbReference type="SUPFAM" id="SSF55681">
    <property type="entry name" value="Class II aaRS and biotin synthetases"/>
    <property type="match status" value="1"/>
</dbReference>
<evidence type="ECO:0000313" key="9">
    <source>
        <dbReference type="EMBL" id="MFC5862940.1"/>
    </source>
</evidence>
<dbReference type="InterPro" id="IPR002312">
    <property type="entry name" value="Asp/Asn-tRNA-synth_IIb"/>
</dbReference>
<feature type="binding site" evidence="7">
    <location>
        <begin position="579"/>
        <end position="582"/>
    </location>
    <ligand>
        <name>ATP</name>
        <dbReference type="ChEBI" id="CHEBI:30616"/>
    </ligand>
</feature>
<dbReference type="CDD" id="cd04317">
    <property type="entry name" value="EcAspRS_like_N"/>
    <property type="match status" value="1"/>
</dbReference>
<reference evidence="10" key="1">
    <citation type="journal article" date="2019" name="Int. J. Syst. Evol. Microbiol.">
        <title>The Global Catalogue of Microorganisms (GCM) 10K type strain sequencing project: providing services to taxonomists for standard genome sequencing and annotation.</title>
        <authorList>
            <consortium name="The Broad Institute Genomics Platform"/>
            <consortium name="The Broad Institute Genome Sequencing Center for Infectious Disease"/>
            <person name="Wu L."/>
            <person name="Ma J."/>
        </authorList>
    </citation>
    <scope>NUCLEOTIDE SEQUENCE [LARGE SCALE GENOMIC DNA]</scope>
    <source>
        <strain evidence="10">JCM 4087</strain>
    </source>
</reference>
<feature type="binding site" evidence="7">
    <location>
        <begin position="228"/>
        <end position="230"/>
    </location>
    <ligand>
        <name>ATP</name>
        <dbReference type="ChEBI" id="CHEBI:30616"/>
    </ligand>
</feature>
<evidence type="ECO:0000259" key="8">
    <source>
        <dbReference type="PROSITE" id="PS50862"/>
    </source>
</evidence>
<keyword evidence="3 7" id="KW-0547">Nucleotide-binding</keyword>
<comment type="subcellular location">
    <subcellularLocation>
        <location evidence="7">Cytoplasm</location>
    </subcellularLocation>
</comment>
<sequence>MLDFIGKLERTHLCGELRASDAGKQVVLMGWVNRRRDHGNLIFLDVRDRSGIAQVVLDRDLTPDGHAKGEAVRPEYVVAAIGKVRLRDAAAINPKMVTGEIEIEAKELLVLNDARLAPFSPSEEAIANEEVRLKYRYVDLRRTEMQHNFAVRHRITLAIRESLSEQGFLEIETPILTKSTPEGARDFLVPSRIHAGEFYALPQSPQIFKQILMISGFDRYFQIARCFRDEDLRADRQLEFTQVDLEMSFPQQETVFGVVEKFLVAGFAAAGVSIRAPFPRITYDESMKQFGSDKPDLRLPGLTDVREAFTDEQLATLQIDPALPVVALRIPNVGELSRKEREDNHPLFDLKKGAKFIDDFKRLAKGFPESAAKVRELTGAAEADFVIIVAGDPAHHIKASDTKFPGRLSEREINVLVTAGSFRSELAKKYAARHGAFGVTEKVVAEAGALTVAEGGSKASISVDGSEAFQPIWVTDFPMFEYEVDAQKWVPAHHPFTAPFEHDMPNLVSDPASVRANCYDLAMNGLELGSGSIRIHRKDVQQQIFAALGISEEEARARFGFFLDALEYGTPPHGGIALGLDRIAMLLAGAPSLREVIAFPKTAKAIDLMVDAPTSVAEQQLRELHLRVALKS</sequence>
<dbReference type="InterPro" id="IPR047090">
    <property type="entry name" value="AspRS_core"/>
</dbReference>
<evidence type="ECO:0000256" key="5">
    <source>
        <dbReference type="ARBA" id="ARBA00022917"/>
    </source>
</evidence>
<dbReference type="InterPro" id="IPR004115">
    <property type="entry name" value="GAD-like_sf"/>
</dbReference>
<feature type="region of interest" description="Aspartate" evidence="7">
    <location>
        <begin position="206"/>
        <end position="209"/>
    </location>
</feature>
<evidence type="ECO:0000313" key="10">
    <source>
        <dbReference type="Proteomes" id="UP001596091"/>
    </source>
</evidence>
<dbReference type="Pfam" id="PF00152">
    <property type="entry name" value="tRNA-synt_2"/>
    <property type="match status" value="1"/>
</dbReference>
<dbReference type="InterPro" id="IPR047089">
    <property type="entry name" value="Asp-tRNA-ligase_1_N"/>
</dbReference>
<comment type="caution">
    <text evidence="9">The sequence shown here is derived from an EMBL/GenBank/DDBJ whole genome shotgun (WGS) entry which is preliminary data.</text>
</comment>
<comment type="function">
    <text evidence="7">Aspartyl-tRNA synthetase with relaxed tRNA specificity since it is able to aspartylate not only its cognate tRNA(Asp) but also tRNA(Asn). Reaction proceeds in two steps: L-aspartate is first activated by ATP to form Asp-AMP and then transferred to the acceptor end of tRNA(Asp/Asn).</text>
</comment>
<dbReference type="SUPFAM" id="SSF50249">
    <property type="entry name" value="Nucleic acid-binding proteins"/>
    <property type="match status" value="1"/>
</dbReference>
<dbReference type="Gene3D" id="3.30.1360.30">
    <property type="entry name" value="GAD-like domain"/>
    <property type="match status" value="1"/>
</dbReference>
<dbReference type="NCBIfam" id="TIGR00459">
    <property type="entry name" value="aspS_bact"/>
    <property type="match status" value="1"/>
</dbReference>
<gene>
    <name evidence="7 9" type="primary">aspS</name>
    <name evidence="9" type="ORF">ACFPT7_11605</name>
</gene>
<dbReference type="RefSeq" id="WP_263339108.1">
    <property type="nucleotide sequence ID" value="NZ_JAGSYH010000005.1"/>
</dbReference>
<evidence type="ECO:0000256" key="7">
    <source>
        <dbReference type="HAMAP-Rule" id="MF_00044"/>
    </source>
</evidence>
<keyword evidence="2 7" id="KW-0436">Ligase</keyword>
<dbReference type="Proteomes" id="UP001596091">
    <property type="component" value="Unassembled WGS sequence"/>
</dbReference>
<feature type="binding site" evidence="7">
    <location>
        <position position="534"/>
    </location>
    <ligand>
        <name>L-aspartate</name>
        <dbReference type="ChEBI" id="CHEBI:29991"/>
    </ligand>
</feature>
<evidence type="ECO:0000256" key="1">
    <source>
        <dbReference type="ARBA" id="ARBA00006303"/>
    </source>
</evidence>
<keyword evidence="7" id="KW-0963">Cytoplasm</keyword>
<dbReference type="Pfam" id="PF01336">
    <property type="entry name" value="tRNA_anti-codon"/>
    <property type="match status" value="1"/>
</dbReference>
<dbReference type="NCBIfam" id="NF001750">
    <property type="entry name" value="PRK00476.1"/>
    <property type="match status" value="1"/>
</dbReference>
<keyword evidence="10" id="KW-1185">Reference proteome</keyword>
<feature type="binding site" evidence="7">
    <location>
        <position position="493"/>
    </location>
    <ligand>
        <name>L-aspartate</name>
        <dbReference type="ChEBI" id="CHEBI:29991"/>
    </ligand>
</feature>
<dbReference type="GO" id="GO:0004815">
    <property type="term" value="F:aspartate-tRNA ligase activity"/>
    <property type="evidence" value="ECO:0007669"/>
    <property type="project" value="UniProtKB-EC"/>
</dbReference>
<dbReference type="InterPro" id="IPR012340">
    <property type="entry name" value="NA-bd_OB-fold"/>
</dbReference>
<feature type="site" description="Important for tRNA non-discrimination" evidence="7">
    <location>
        <position position="38"/>
    </location>
</feature>
<keyword evidence="5 7" id="KW-0648">Protein biosynthesis</keyword>
<dbReference type="Gene3D" id="2.40.50.140">
    <property type="entry name" value="Nucleic acid-binding proteins"/>
    <property type="match status" value="1"/>
</dbReference>
<keyword evidence="6 7" id="KW-0030">Aminoacyl-tRNA synthetase</keyword>
<keyword evidence="4 7" id="KW-0067">ATP-binding</keyword>
<dbReference type="InterPro" id="IPR004365">
    <property type="entry name" value="NA-bd_OB_tRNA"/>
</dbReference>
<dbReference type="CDD" id="cd00777">
    <property type="entry name" value="AspRS_core"/>
    <property type="match status" value="1"/>
</dbReference>
<comment type="subunit">
    <text evidence="7">Homodimer.</text>
</comment>
<dbReference type="InterPro" id="IPR004524">
    <property type="entry name" value="Asp-tRNA-ligase_1"/>
</dbReference>
<dbReference type="EMBL" id="JBHSPH010000003">
    <property type="protein sequence ID" value="MFC5862940.1"/>
    <property type="molecule type" value="Genomic_DNA"/>
</dbReference>
<evidence type="ECO:0000256" key="6">
    <source>
        <dbReference type="ARBA" id="ARBA00023146"/>
    </source>
</evidence>
<dbReference type="Gene3D" id="3.30.930.10">
    <property type="entry name" value="Bira Bifunctional Protein, Domain 2"/>
    <property type="match status" value="1"/>
</dbReference>